<dbReference type="AlphaFoldDB" id="A0AAU7UC10"/>
<evidence type="ECO:0000313" key="1">
    <source>
        <dbReference type="EMBL" id="XBV86137.1"/>
    </source>
</evidence>
<name>A0AAU7UC10_9DEIO</name>
<reference evidence="1" key="1">
    <citation type="submission" date="2024-06" db="EMBL/GenBank/DDBJ databases">
        <title>Draft Genome Sequence of Deinococcus sonorensis Type Strain KR-87, a Biofilm Producing Representative of the Genus Deinococcus.</title>
        <authorList>
            <person name="Boren L.S."/>
            <person name="Grosso R.A."/>
            <person name="Hugenberg-Cox A.N."/>
            <person name="Hill J.T.E."/>
            <person name="Albert C.M."/>
            <person name="Tuohy J.M."/>
        </authorList>
    </citation>
    <scope>NUCLEOTIDE SEQUENCE</scope>
    <source>
        <strain evidence="1">KR-87</strain>
    </source>
</reference>
<dbReference type="EMBL" id="CP158299">
    <property type="protein sequence ID" value="XBV86137.1"/>
    <property type="molecule type" value="Genomic_DNA"/>
</dbReference>
<proteinExistence type="predicted"/>
<accession>A0AAU7UC10</accession>
<gene>
    <name evidence="1" type="ORF">ABOD76_07495</name>
</gene>
<dbReference type="KEGG" id="dsc:ABOD76_07495"/>
<sequence>MRQDVGIKRQASQDALVRLQLTPRGYMIAALDELALGFGTDRDQTVQRILKTHFSGFASR</sequence>
<dbReference type="RefSeq" id="WP_350244189.1">
    <property type="nucleotide sequence ID" value="NZ_CP158299.1"/>
</dbReference>
<protein>
    <submittedName>
        <fullName evidence="1">Uncharacterized protein</fullName>
    </submittedName>
</protein>
<organism evidence="1">
    <name type="scientific">Deinococcus sonorensis KR-87</name>
    <dbReference type="NCBI Taxonomy" id="694439"/>
    <lineage>
        <taxon>Bacteria</taxon>
        <taxon>Thermotogati</taxon>
        <taxon>Deinococcota</taxon>
        <taxon>Deinococci</taxon>
        <taxon>Deinococcales</taxon>
        <taxon>Deinococcaceae</taxon>
        <taxon>Deinococcus</taxon>
    </lineage>
</organism>